<evidence type="ECO:0000313" key="1">
    <source>
        <dbReference type="EMBL" id="MBX74314.1"/>
    </source>
</evidence>
<dbReference type="EMBL" id="GGEC01093830">
    <property type="protein sequence ID" value="MBX74314.1"/>
    <property type="molecule type" value="Transcribed_RNA"/>
</dbReference>
<protein>
    <submittedName>
        <fullName evidence="1">Uncharacterized protein</fullName>
    </submittedName>
</protein>
<dbReference type="AlphaFoldDB" id="A0A2P2R5B2"/>
<proteinExistence type="predicted"/>
<name>A0A2P2R5B2_RHIMU</name>
<organism evidence="1">
    <name type="scientific">Rhizophora mucronata</name>
    <name type="common">Asiatic mangrove</name>
    <dbReference type="NCBI Taxonomy" id="61149"/>
    <lineage>
        <taxon>Eukaryota</taxon>
        <taxon>Viridiplantae</taxon>
        <taxon>Streptophyta</taxon>
        <taxon>Embryophyta</taxon>
        <taxon>Tracheophyta</taxon>
        <taxon>Spermatophyta</taxon>
        <taxon>Magnoliopsida</taxon>
        <taxon>eudicotyledons</taxon>
        <taxon>Gunneridae</taxon>
        <taxon>Pentapetalae</taxon>
        <taxon>rosids</taxon>
        <taxon>fabids</taxon>
        <taxon>Malpighiales</taxon>
        <taxon>Rhizophoraceae</taxon>
        <taxon>Rhizophora</taxon>
    </lineage>
</organism>
<reference evidence="1" key="1">
    <citation type="submission" date="2018-02" db="EMBL/GenBank/DDBJ databases">
        <title>Rhizophora mucronata_Transcriptome.</title>
        <authorList>
            <person name="Meera S.P."/>
            <person name="Sreeshan A."/>
            <person name="Augustine A."/>
        </authorList>
    </citation>
    <scope>NUCLEOTIDE SEQUENCE</scope>
    <source>
        <tissue evidence="1">Leaf</tissue>
    </source>
</reference>
<sequence>MKTEKSHLQASTNRVTYIPNHQMVFDQLFPF</sequence>
<accession>A0A2P2R5B2</accession>